<reference evidence="7" key="1">
    <citation type="submission" date="2023-04" db="EMBL/GenBank/DDBJ databases">
        <authorList>
            <person name="Vijverberg K."/>
            <person name="Xiong W."/>
            <person name="Schranz E."/>
        </authorList>
    </citation>
    <scope>NUCLEOTIDE SEQUENCE</scope>
</reference>
<dbReference type="InterPro" id="IPR009668">
    <property type="entry name" value="RNA_pol-assoc_fac_A49-like"/>
</dbReference>
<keyword evidence="3" id="KW-0240">DNA-directed RNA polymerase</keyword>
<dbReference type="GO" id="GO:0005730">
    <property type="term" value="C:nucleolus"/>
    <property type="evidence" value="ECO:0007669"/>
    <property type="project" value="UniProtKB-SubCell"/>
</dbReference>
<name>A0AA35Z5V4_LACSI</name>
<dbReference type="EMBL" id="OX465081">
    <property type="protein sequence ID" value="CAI9286291.1"/>
    <property type="molecule type" value="Genomic_DNA"/>
</dbReference>
<dbReference type="PANTHER" id="PTHR14440">
    <property type="entry name" value="DNA-DIRECTED RNA POLYMERASE I SUBUNIT RPA49"/>
    <property type="match status" value="1"/>
</dbReference>
<dbReference type="Proteomes" id="UP001177003">
    <property type="component" value="Chromosome 5"/>
</dbReference>
<evidence type="ECO:0000256" key="2">
    <source>
        <dbReference type="ARBA" id="ARBA00009430"/>
    </source>
</evidence>
<evidence type="ECO:0000256" key="1">
    <source>
        <dbReference type="ARBA" id="ARBA00004604"/>
    </source>
</evidence>
<evidence type="ECO:0000313" key="8">
    <source>
        <dbReference type="Proteomes" id="UP001177003"/>
    </source>
</evidence>
<evidence type="ECO:0000256" key="5">
    <source>
        <dbReference type="ARBA" id="ARBA00023242"/>
    </source>
</evidence>
<proteinExistence type="inferred from homology"/>
<evidence type="ECO:0008006" key="9">
    <source>
        <dbReference type="Google" id="ProtNLM"/>
    </source>
</evidence>
<dbReference type="GO" id="GO:0000428">
    <property type="term" value="C:DNA-directed RNA polymerase complex"/>
    <property type="evidence" value="ECO:0007669"/>
    <property type="project" value="UniProtKB-KW"/>
</dbReference>
<gene>
    <name evidence="7" type="ORF">LSALG_LOCUS25718</name>
</gene>
<protein>
    <recommendedName>
        <fullName evidence="9">DNA-directed RNA polymerase I subunit rpa49</fullName>
    </recommendedName>
</protein>
<evidence type="ECO:0000313" key="7">
    <source>
        <dbReference type="EMBL" id="CAI9286291.1"/>
    </source>
</evidence>
<evidence type="ECO:0000256" key="6">
    <source>
        <dbReference type="SAM" id="MobiDB-lite"/>
    </source>
</evidence>
<dbReference type="GO" id="GO:0003677">
    <property type="term" value="F:DNA binding"/>
    <property type="evidence" value="ECO:0007669"/>
    <property type="project" value="InterPro"/>
</dbReference>
<sequence>MRMVGVGGLCAKPNFLLGYTTGLPVSALRNLFVLRLRPATRQETLTIRIPSATGRHPTDHHHKRHPSISDMGKKHKKNMVDLSMEEDNNLQPQTTPEQSSKKKHKNKKIRKRDETIEVKIETINGSSDKSLPLIGYFPSGYDPEKRQRTEKPKIRVLKNVKRSNRLQLVVSPNQSSQMNFIGTNYSGEGAVPQVCSYALGVLDKQTQTLKIVQIEANKIFRLEPKFENQENPVDETVKEDENKVTAEDTEAKYNFSTKKSERAAKKERALRANRDPEAQEDLNNKMAEAKVNKEALEVGATVTSSRNIPPHDMSATTPQQAYPLQKIIFKGEWRYLLDIMELLQQGVDITTQGFPVFICNRIHKIEEVKDEEAKESLACIFSYINHLIKFKDKHSMDGFSSAKDHKLPNILSQKFNDMFANQESKRLADDKRDLLISYVLVLTLFADNFKTEFSDIAKDLRMSTGDLRRHFEFLGCKFVRENSIMLATLPAPLKFPEVRMRRRR</sequence>
<keyword evidence="8" id="KW-1185">Reference proteome</keyword>
<accession>A0AA35Z5V4</accession>
<feature type="region of interest" description="Disordered" evidence="6">
    <location>
        <begin position="47"/>
        <end position="74"/>
    </location>
</feature>
<feature type="compositionally biased region" description="Basic residues" evidence="6">
    <location>
        <begin position="101"/>
        <end position="110"/>
    </location>
</feature>
<keyword evidence="5" id="KW-0539">Nucleus</keyword>
<feature type="compositionally biased region" description="Polar residues" evidence="6">
    <location>
        <begin position="89"/>
        <end position="98"/>
    </location>
</feature>
<dbReference type="GO" id="GO:0006351">
    <property type="term" value="P:DNA-templated transcription"/>
    <property type="evidence" value="ECO:0007669"/>
    <property type="project" value="InterPro"/>
</dbReference>
<feature type="region of interest" description="Disordered" evidence="6">
    <location>
        <begin position="87"/>
        <end position="113"/>
    </location>
</feature>
<comment type="subcellular location">
    <subcellularLocation>
        <location evidence="1">Nucleus</location>
        <location evidence="1">Nucleolus</location>
    </subcellularLocation>
</comment>
<evidence type="ECO:0000256" key="4">
    <source>
        <dbReference type="ARBA" id="ARBA00023163"/>
    </source>
</evidence>
<dbReference type="Pfam" id="PF06870">
    <property type="entry name" value="RNA_pol_I_A49"/>
    <property type="match status" value="1"/>
</dbReference>
<keyword evidence="4" id="KW-0804">Transcription</keyword>
<evidence type="ECO:0000256" key="3">
    <source>
        <dbReference type="ARBA" id="ARBA00022478"/>
    </source>
</evidence>
<comment type="similarity">
    <text evidence="2">Belongs to the eukaryotic RPA49/POLR1E RNA polymerase subunit family.</text>
</comment>
<dbReference type="AlphaFoldDB" id="A0AA35Z5V4"/>
<organism evidence="7 8">
    <name type="scientific">Lactuca saligna</name>
    <name type="common">Willowleaf lettuce</name>
    <dbReference type="NCBI Taxonomy" id="75948"/>
    <lineage>
        <taxon>Eukaryota</taxon>
        <taxon>Viridiplantae</taxon>
        <taxon>Streptophyta</taxon>
        <taxon>Embryophyta</taxon>
        <taxon>Tracheophyta</taxon>
        <taxon>Spermatophyta</taxon>
        <taxon>Magnoliopsida</taxon>
        <taxon>eudicotyledons</taxon>
        <taxon>Gunneridae</taxon>
        <taxon>Pentapetalae</taxon>
        <taxon>asterids</taxon>
        <taxon>campanulids</taxon>
        <taxon>Asterales</taxon>
        <taxon>Asteraceae</taxon>
        <taxon>Cichorioideae</taxon>
        <taxon>Cichorieae</taxon>
        <taxon>Lactucinae</taxon>
        <taxon>Lactuca</taxon>
    </lineage>
</organism>